<reference evidence="3" key="1">
    <citation type="submission" date="2016-06" db="EMBL/GenBank/DDBJ databases">
        <title>Parallel loss of symbiosis genes in relatives of nitrogen-fixing non-legume Parasponia.</title>
        <authorList>
            <person name="Van Velzen R."/>
            <person name="Holmer R."/>
            <person name="Bu F."/>
            <person name="Rutten L."/>
            <person name="Van Zeijl A."/>
            <person name="Liu W."/>
            <person name="Santuari L."/>
            <person name="Cao Q."/>
            <person name="Sharma T."/>
            <person name="Shen D."/>
            <person name="Roswanjaya Y."/>
            <person name="Wardhani T."/>
            <person name="Kalhor M.S."/>
            <person name="Jansen J."/>
            <person name="Van den Hoogen J."/>
            <person name="Gungor B."/>
            <person name="Hartog M."/>
            <person name="Hontelez J."/>
            <person name="Verver J."/>
            <person name="Yang W.-C."/>
            <person name="Schijlen E."/>
            <person name="Repin R."/>
            <person name="Schilthuizen M."/>
            <person name="Schranz E."/>
            <person name="Heidstra R."/>
            <person name="Miyata K."/>
            <person name="Fedorova E."/>
            <person name="Kohlen W."/>
            <person name="Bisseling T."/>
            <person name="Smit S."/>
            <person name="Geurts R."/>
        </authorList>
    </citation>
    <scope>NUCLEOTIDE SEQUENCE [LARGE SCALE GENOMIC DNA]</scope>
    <source>
        <strain evidence="3">cv. RG33-2</strain>
    </source>
</reference>
<feature type="compositionally biased region" description="Gly residues" evidence="1">
    <location>
        <begin position="196"/>
        <end position="206"/>
    </location>
</feature>
<keyword evidence="3" id="KW-1185">Reference proteome</keyword>
<dbReference type="InParanoid" id="A0A2P5EUR0"/>
<evidence type="ECO:0000313" key="2">
    <source>
        <dbReference type="EMBL" id="PON89272.1"/>
    </source>
</evidence>
<protein>
    <submittedName>
        <fullName evidence="2">Uncharacterized protein</fullName>
    </submittedName>
</protein>
<accession>A0A2P5EUR0</accession>
<feature type="non-terminal residue" evidence="2">
    <location>
        <position position="1"/>
    </location>
</feature>
<dbReference type="OrthoDB" id="10351745at2759"/>
<feature type="region of interest" description="Disordered" evidence="1">
    <location>
        <begin position="185"/>
        <end position="206"/>
    </location>
</feature>
<dbReference type="EMBL" id="JXTC01000096">
    <property type="protein sequence ID" value="PON89272.1"/>
    <property type="molecule type" value="Genomic_DNA"/>
</dbReference>
<gene>
    <name evidence="2" type="ORF">TorRG33x02_149430</name>
</gene>
<sequence>VSIRNQSSMFHVQQQVPGLRQLPLLTQRIQYRIVSHIIRHTIKLPHTTQQLQSVLKLVLRAIPTYQNIETSRTGANPQPNHILENCLTHRNRVRRRESYQRIEKSVAGEQIGGEMVPLHLVEDLGGEVWLSGLNIGTHGGIKKGFGGSWEAAVGVEEGLVEMVLPIGGDERDKEGLGVGELVVAEEGGEEGEEWGRGPGEGGNVGP</sequence>
<organism evidence="2 3">
    <name type="scientific">Trema orientale</name>
    <name type="common">Charcoal tree</name>
    <name type="synonym">Celtis orientalis</name>
    <dbReference type="NCBI Taxonomy" id="63057"/>
    <lineage>
        <taxon>Eukaryota</taxon>
        <taxon>Viridiplantae</taxon>
        <taxon>Streptophyta</taxon>
        <taxon>Embryophyta</taxon>
        <taxon>Tracheophyta</taxon>
        <taxon>Spermatophyta</taxon>
        <taxon>Magnoliopsida</taxon>
        <taxon>eudicotyledons</taxon>
        <taxon>Gunneridae</taxon>
        <taxon>Pentapetalae</taxon>
        <taxon>rosids</taxon>
        <taxon>fabids</taxon>
        <taxon>Rosales</taxon>
        <taxon>Cannabaceae</taxon>
        <taxon>Trema</taxon>
    </lineage>
</organism>
<evidence type="ECO:0000313" key="3">
    <source>
        <dbReference type="Proteomes" id="UP000237000"/>
    </source>
</evidence>
<dbReference type="Proteomes" id="UP000237000">
    <property type="component" value="Unassembled WGS sequence"/>
</dbReference>
<comment type="caution">
    <text evidence="2">The sequence shown here is derived from an EMBL/GenBank/DDBJ whole genome shotgun (WGS) entry which is preliminary data.</text>
</comment>
<name>A0A2P5EUR0_TREOI</name>
<evidence type="ECO:0000256" key="1">
    <source>
        <dbReference type="SAM" id="MobiDB-lite"/>
    </source>
</evidence>
<proteinExistence type="predicted"/>
<dbReference type="AlphaFoldDB" id="A0A2P5EUR0"/>